<evidence type="ECO:0000256" key="3">
    <source>
        <dbReference type="ARBA" id="ARBA00011738"/>
    </source>
</evidence>
<dbReference type="FunFam" id="2.40.50.140:FF:000042">
    <property type="entry name" value="Methionine--tRNA ligase"/>
    <property type="match status" value="1"/>
</dbReference>
<keyword evidence="11 16" id="KW-0694">RNA-binding</keyword>
<evidence type="ECO:0000256" key="12">
    <source>
        <dbReference type="ARBA" id="ARBA00022917"/>
    </source>
</evidence>
<dbReference type="STRING" id="1798649.A3B13_03640"/>
<name>A0A1G2CIC0_9BACT</name>
<dbReference type="GO" id="GO:0005524">
    <property type="term" value="F:ATP binding"/>
    <property type="evidence" value="ECO:0007669"/>
    <property type="project" value="UniProtKB-KW"/>
</dbReference>
<dbReference type="GO" id="GO:0005737">
    <property type="term" value="C:cytoplasm"/>
    <property type="evidence" value="ECO:0007669"/>
    <property type="project" value="UniProtKB-SubCell"/>
</dbReference>
<dbReference type="Gene3D" id="2.40.50.140">
    <property type="entry name" value="Nucleic acid-binding proteins"/>
    <property type="match status" value="1"/>
</dbReference>
<dbReference type="GO" id="GO:0000049">
    <property type="term" value="F:tRNA binding"/>
    <property type="evidence" value="ECO:0007669"/>
    <property type="project" value="UniProtKB-UniRule"/>
</dbReference>
<keyword evidence="6" id="KW-0963">Cytoplasm</keyword>
<evidence type="ECO:0000256" key="7">
    <source>
        <dbReference type="ARBA" id="ARBA00022555"/>
    </source>
</evidence>
<keyword evidence="13" id="KW-0030">Aminoacyl-tRNA synthetase</keyword>
<protein>
    <recommendedName>
        <fullName evidence="5">Methionine--tRNA ligase</fullName>
        <ecNumber evidence="4">6.1.1.10</ecNumber>
    </recommendedName>
    <alternativeName>
        <fullName evidence="14">Methionyl-tRNA synthetase</fullName>
    </alternativeName>
</protein>
<dbReference type="InterPro" id="IPR002547">
    <property type="entry name" value="tRNA-bd_dom"/>
</dbReference>
<dbReference type="Proteomes" id="UP000176287">
    <property type="component" value="Unassembled WGS sequence"/>
</dbReference>
<evidence type="ECO:0000256" key="13">
    <source>
        <dbReference type="ARBA" id="ARBA00023146"/>
    </source>
</evidence>
<evidence type="ECO:0000256" key="16">
    <source>
        <dbReference type="PROSITE-ProRule" id="PRU00209"/>
    </source>
</evidence>
<accession>A0A1G2CIC0</accession>
<dbReference type="EMBL" id="MHKZ01000005">
    <property type="protein sequence ID" value="OGZ01174.1"/>
    <property type="molecule type" value="Genomic_DNA"/>
</dbReference>
<comment type="function">
    <text evidence="1">Is required not only for elongation of protein synthesis but also for the initiation of all mRNA translation through initiator tRNA(fMet) aminoacylation.</text>
</comment>
<keyword evidence="10" id="KW-0067">ATP-binding</keyword>
<proteinExistence type="predicted"/>
<evidence type="ECO:0000256" key="5">
    <source>
        <dbReference type="ARBA" id="ARBA00018753"/>
    </source>
</evidence>
<reference evidence="18 19" key="1">
    <citation type="journal article" date="2016" name="Nat. Commun.">
        <title>Thousands of microbial genomes shed light on interconnected biogeochemical processes in an aquifer system.</title>
        <authorList>
            <person name="Anantharaman K."/>
            <person name="Brown C.T."/>
            <person name="Hug L.A."/>
            <person name="Sharon I."/>
            <person name="Castelle C.J."/>
            <person name="Probst A.J."/>
            <person name="Thomas B.C."/>
            <person name="Singh A."/>
            <person name="Wilkins M.J."/>
            <person name="Karaoz U."/>
            <person name="Brodie E.L."/>
            <person name="Williams K.H."/>
            <person name="Hubbard S.S."/>
            <person name="Banfield J.F."/>
        </authorList>
    </citation>
    <scope>NUCLEOTIDE SEQUENCE [LARGE SCALE GENOMIC DNA]</scope>
</reference>
<evidence type="ECO:0000256" key="15">
    <source>
        <dbReference type="ARBA" id="ARBA00047364"/>
    </source>
</evidence>
<evidence type="ECO:0000256" key="14">
    <source>
        <dbReference type="ARBA" id="ARBA00030904"/>
    </source>
</evidence>
<evidence type="ECO:0000256" key="4">
    <source>
        <dbReference type="ARBA" id="ARBA00012838"/>
    </source>
</evidence>
<dbReference type="InterPro" id="IPR012340">
    <property type="entry name" value="NA-bd_OB-fold"/>
</dbReference>
<dbReference type="EC" id="6.1.1.10" evidence="4"/>
<evidence type="ECO:0000256" key="11">
    <source>
        <dbReference type="ARBA" id="ARBA00022884"/>
    </source>
</evidence>
<evidence type="ECO:0000256" key="2">
    <source>
        <dbReference type="ARBA" id="ARBA00004496"/>
    </source>
</evidence>
<evidence type="ECO:0000313" key="18">
    <source>
        <dbReference type="EMBL" id="OGZ01174.1"/>
    </source>
</evidence>
<evidence type="ECO:0000256" key="10">
    <source>
        <dbReference type="ARBA" id="ARBA00022840"/>
    </source>
</evidence>
<keyword evidence="9" id="KW-0547">Nucleotide-binding</keyword>
<dbReference type="GO" id="GO:0006431">
    <property type="term" value="P:methionyl-tRNA aminoacylation"/>
    <property type="evidence" value="ECO:0007669"/>
    <property type="project" value="InterPro"/>
</dbReference>
<evidence type="ECO:0000256" key="1">
    <source>
        <dbReference type="ARBA" id="ARBA00003314"/>
    </source>
</evidence>
<evidence type="ECO:0000256" key="9">
    <source>
        <dbReference type="ARBA" id="ARBA00022741"/>
    </source>
</evidence>
<dbReference type="Pfam" id="PF01588">
    <property type="entry name" value="tRNA_bind"/>
    <property type="match status" value="1"/>
</dbReference>
<evidence type="ECO:0000313" key="19">
    <source>
        <dbReference type="Proteomes" id="UP000176287"/>
    </source>
</evidence>
<keyword evidence="7 16" id="KW-0820">tRNA-binding</keyword>
<feature type="domain" description="TRNA-binding" evidence="17">
    <location>
        <begin position="6"/>
        <end position="115"/>
    </location>
</feature>
<dbReference type="PROSITE" id="PS50886">
    <property type="entry name" value="TRBD"/>
    <property type="match status" value="1"/>
</dbReference>
<dbReference type="GO" id="GO:0004825">
    <property type="term" value="F:methionine-tRNA ligase activity"/>
    <property type="evidence" value="ECO:0007669"/>
    <property type="project" value="UniProtKB-EC"/>
</dbReference>
<comment type="catalytic activity">
    <reaction evidence="15">
        <text>tRNA(Met) + L-methionine + ATP = L-methionyl-tRNA(Met) + AMP + diphosphate</text>
        <dbReference type="Rhea" id="RHEA:13481"/>
        <dbReference type="Rhea" id="RHEA-COMP:9667"/>
        <dbReference type="Rhea" id="RHEA-COMP:9698"/>
        <dbReference type="ChEBI" id="CHEBI:30616"/>
        <dbReference type="ChEBI" id="CHEBI:33019"/>
        <dbReference type="ChEBI" id="CHEBI:57844"/>
        <dbReference type="ChEBI" id="CHEBI:78442"/>
        <dbReference type="ChEBI" id="CHEBI:78530"/>
        <dbReference type="ChEBI" id="CHEBI:456215"/>
        <dbReference type="EC" id="6.1.1.10"/>
    </reaction>
</comment>
<comment type="subunit">
    <text evidence="3">Homodimer.</text>
</comment>
<evidence type="ECO:0000256" key="8">
    <source>
        <dbReference type="ARBA" id="ARBA00022598"/>
    </source>
</evidence>
<keyword evidence="8" id="KW-0436">Ligase</keyword>
<evidence type="ECO:0000259" key="17">
    <source>
        <dbReference type="PROSITE" id="PS50886"/>
    </source>
</evidence>
<dbReference type="InterPro" id="IPR051270">
    <property type="entry name" value="Tyrosine-tRNA_ligase_regulator"/>
</dbReference>
<dbReference type="InterPro" id="IPR004495">
    <property type="entry name" value="Met-tRNA-synth_bsu_C"/>
</dbReference>
<dbReference type="PANTHER" id="PTHR11586">
    <property type="entry name" value="TRNA-AMINOACYLATION COFACTOR ARC1 FAMILY MEMBER"/>
    <property type="match status" value="1"/>
</dbReference>
<comment type="subcellular location">
    <subcellularLocation>
        <location evidence="2">Cytoplasm</location>
    </subcellularLocation>
</comment>
<dbReference type="CDD" id="cd02800">
    <property type="entry name" value="tRNA_bind_EcMetRS_like"/>
    <property type="match status" value="1"/>
</dbReference>
<dbReference type="PANTHER" id="PTHR11586:SF37">
    <property type="entry name" value="TRNA-BINDING DOMAIN-CONTAINING PROTEIN"/>
    <property type="match status" value="1"/>
</dbReference>
<dbReference type="SUPFAM" id="SSF50249">
    <property type="entry name" value="Nucleic acid-binding proteins"/>
    <property type="match status" value="1"/>
</dbReference>
<comment type="caution">
    <text evidence="18">The sequence shown here is derived from an EMBL/GenBank/DDBJ whole genome shotgun (WGS) entry which is preliminary data.</text>
</comment>
<keyword evidence="12" id="KW-0648">Protein biosynthesis</keyword>
<gene>
    <name evidence="18" type="ORF">A3B13_03640</name>
</gene>
<organism evidence="18 19">
    <name type="scientific">Candidatus Liptonbacteria bacterium RIFCSPLOWO2_01_FULL_45_15</name>
    <dbReference type="NCBI Taxonomy" id="1798649"/>
    <lineage>
        <taxon>Bacteria</taxon>
        <taxon>Candidatus Liptoniibacteriota</taxon>
    </lineage>
</organism>
<sequence>MANLDDFKKLDIRIGKIISAEKIEGSDKLLKLIFDFGSESGLTALTTSRQIIAGIALSYPDCEALVGKEMPVIVNLEPRMLRGHESQGMILCASDENRIVILGPEREVPPGSVVK</sequence>
<dbReference type="AlphaFoldDB" id="A0A1G2CIC0"/>
<evidence type="ECO:0000256" key="6">
    <source>
        <dbReference type="ARBA" id="ARBA00022490"/>
    </source>
</evidence>